<evidence type="ECO:0000313" key="10">
    <source>
        <dbReference type="Proteomes" id="UP001181693"/>
    </source>
</evidence>
<evidence type="ECO:0000313" key="9">
    <source>
        <dbReference type="EMBL" id="DBA23733.1"/>
    </source>
</evidence>
<dbReference type="InterPro" id="IPR033116">
    <property type="entry name" value="TRYPSIN_SER"/>
</dbReference>
<dbReference type="EMBL" id="DYDO01000006">
    <property type="protein sequence ID" value="DBA23733.1"/>
    <property type="molecule type" value="Genomic_DNA"/>
</dbReference>
<dbReference type="InterPro" id="IPR001254">
    <property type="entry name" value="Trypsin_dom"/>
</dbReference>
<dbReference type="SMART" id="SM00020">
    <property type="entry name" value="Tryp_SPc"/>
    <property type="match status" value="1"/>
</dbReference>
<gene>
    <name evidence="9" type="ORF">GDO54_014619</name>
</gene>
<dbReference type="FunFam" id="2.40.10.10:FF:000010">
    <property type="entry name" value="Kallikrein related peptidase 11"/>
    <property type="match status" value="1"/>
</dbReference>
<evidence type="ECO:0000259" key="8">
    <source>
        <dbReference type="PROSITE" id="PS50240"/>
    </source>
</evidence>
<dbReference type="Pfam" id="PF00089">
    <property type="entry name" value="Trypsin"/>
    <property type="match status" value="1"/>
</dbReference>
<evidence type="ECO:0000256" key="6">
    <source>
        <dbReference type="RuleBase" id="RU363034"/>
    </source>
</evidence>
<keyword evidence="3 6" id="KW-0378">Hydrolase</keyword>
<dbReference type="SUPFAM" id="SSF50494">
    <property type="entry name" value="Trypsin-like serine proteases"/>
    <property type="match status" value="1"/>
</dbReference>
<dbReference type="GO" id="GO:0006508">
    <property type="term" value="P:proteolysis"/>
    <property type="evidence" value="ECO:0007669"/>
    <property type="project" value="UniProtKB-KW"/>
</dbReference>
<evidence type="ECO:0000256" key="7">
    <source>
        <dbReference type="SAM" id="SignalP"/>
    </source>
</evidence>
<dbReference type="CDD" id="cd00190">
    <property type="entry name" value="Tryp_SPc"/>
    <property type="match status" value="1"/>
</dbReference>
<dbReference type="AlphaFoldDB" id="A0AAV3AED6"/>
<dbReference type="InterPro" id="IPR001314">
    <property type="entry name" value="Peptidase_S1A"/>
</dbReference>
<feature type="domain" description="Peptidase S1" evidence="8">
    <location>
        <begin position="23"/>
        <end position="249"/>
    </location>
</feature>
<dbReference type="PROSITE" id="PS00135">
    <property type="entry name" value="TRYPSIN_SER"/>
    <property type="match status" value="1"/>
</dbReference>
<comment type="caution">
    <text evidence="9">The sequence shown here is derived from an EMBL/GenBank/DDBJ whole genome shotgun (WGS) entry which is preliminary data.</text>
</comment>
<evidence type="ECO:0000256" key="3">
    <source>
        <dbReference type="ARBA" id="ARBA00022801"/>
    </source>
</evidence>
<dbReference type="InterPro" id="IPR009003">
    <property type="entry name" value="Peptidase_S1_PA"/>
</dbReference>
<organism evidence="9 10">
    <name type="scientific">Pyxicephalus adspersus</name>
    <name type="common">African bullfrog</name>
    <dbReference type="NCBI Taxonomy" id="30357"/>
    <lineage>
        <taxon>Eukaryota</taxon>
        <taxon>Metazoa</taxon>
        <taxon>Chordata</taxon>
        <taxon>Craniata</taxon>
        <taxon>Vertebrata</taxon>
        <taxon>Euteleostomi</taxon>
        <taxon>Amphibia</taxon>
        <taxon>Batrachia</taxon>
        <taxon>Anura</taxon>
        <taxon>Neobatrachia</taxon>
        <taxon>Ranoidea</taxon>
        <taxon>Pyxicephalidae</taxon>
        <taxon>Pyxicephalinae</taxon>
        <taxon>Pyxicephalus</taxon>
    </lineage>
</organism>
<keyword evidence="5" id="KW-1015">Disulfide bond</keyword>
<protein>
    <recommendedName>
        <fullName evidence="8">Peptidase S1 domain-containing protein</fullName>
    </recommendedName>
</protein>
<comment type="similarity">
    <text evidence="1">Belongs to the peptidase S1 family. Snake venom subfamily.</text>
</comment>
<dbReference type="PRINTS" id="PR00722">
    <property type="entry name" value="CHYMOTRYPSIN"/>
</dbReference>
<dbReference type="InterPro" id="IPR043504">
    <property type="entry name" value="Peptidase_S1_PA_chymotrypsin"/>
</dbReference>
<evidence type="ECO:0000256" key="2">
    <source>
        <dbReference type="ARBA" id="ARBA00022670"/>
    </source>
</evidence>
<keyword evidence="10" id="KW-1185">Reference proteome</keyword>
<feature type="signal peptide" evidence="7">
    <location>
        <begin position="1"/>
        <end position="20"/>
    </location>
</feature>
<evidence type="ECO:0000256" key="5">
    <source>
        <dbReference type="ARBA" id="ARBA00023157"/>
    </source>
</evidence>
<reference evidence="9" key="1">
    <citation type="thesis" date="2020" institute="ProQuest LLC" country="789 East Eisenhower Parkway, Ann Arbor, MI, USA">
        <title>Comparative Genomics and Chromosome Evolution.</title>
        <authorList>
            <person name="Mudd A.B."/>
        </authorList>
    </citation>
    <scope>NUCLEOTIDE SEQUENCE</scope>
    <source>
        <strain evidence="9">1538</strain>
        <tissue evidence="9">Blood</tissue>
    </source>
</reference>
<sequence>MLSWLLTCLLASLLHPLGEGTKIIGGREAKRHSRPYIALLNTDDYICGGTLIKSDWVLTAAHCSCNSSTKIKLGIHSLTAEDEYVQTFKAKKCIKHKFNKATFDNDLQIVQLSGKAQQTKAVKILSLPNIFSDVKEGTVCDTAGWGAITSNGLTFPNKLMEVKLPAISRKSCAEKWKPDVKITENMMCTFDATGEKDICGGDSGGPLLCNNKLRGIVSFGAEKCGDCELSSVYTFLTKAYVNWIKEKIIKK</sequence>
<accession>A0AAV3AED6</accession>
<keyword evidence="7" id="KW-0732">Signal</keyword>
<keyword evidence="4 6" id="KW-0720">Serine protease</keyword>
<dbReference type="PANTHER" id="PTHR24271:SF52">
    <property type="entry name" value="GRANZYME K"/>
    <property type="match status" value="1"/>
</dbReference>
<dbReference type="Gene3D" id="2.40.10.10">
    <property type="entry name" value="Trypsin-like serine proteases"/>
    <property type="match status" value="2"/>
</dbReference>
<dbReference type="PROSITE" id="PS00134">
    <property type="entry name" value="TRYPSIN_HIS"/>
    <property type="match status" value="1"/>
</dbReference>
<keyword evidence="2 6" id="KW-0645">Protease</keyword>
<evidence type="ECO:0000256" key="4">
    <source>
        <dbReference type="ARBA" id="ARBA00022825"/>
    </source>
</evidence>
<dbReference type="Proteomes" id="UP001181693">
    <property type="component" value="Unassembled WGS sequence"/>
</dbReference>
<dbReference type="PANTHER" id="PTHR24271">
    <property type="entry name" value="KALLIKREIN-RELATED"/>
    <property type="match status" value="1"/>
</dbReference>
<evidence type="ECO:0000256" key="1">
    <source>
        <dbReference type="ARBA" id="ARBA00009228"/>
    </source>
</evidence>
<dbReference type="PROSITE" id="PS50240">
    <property type="entry name" value="TRYPSIN_DOM"/>
    <property type="match status" value="1"/>
</dbReference>
<dbReference type="GO" id="GO:0004252">
    <property type="term" value="F:serine-type endopeptidase activity"/>
    <property type="evidence" value="ECO:0007669"/>
    <property type="project" value="InterPro"/>
</dbReference>
<proteinExistence type="inferred from homology"/>
<dbReference type="InterPro" id="IPR018114">
    <property type="entry name" value="TRYPSIN_HIS"/>
</dbReference>
<name>A0AAV3AED6_PYXAD</name>
<feature type="chain" id="PRO_5043943316" description="Peptidase S1 domain-containing protein" evidence="7">
    <location>
        <begin position="21"/>
        <end position="251"/>
    </location>
</feature>